<feature type="transmembrane region" description="Helical" evidence="17">
    <location>
        <begin position="550"/>
        <end position="572"/>
    </location>
</feature>
<dbReference type="InterPro" id="IPR001117">
    <property type="entry name" value="Cu-oxidase_2nd"/>
</dbReference>
<keyword evidence="7 18" id="KW-0732">Signal</keyword>
<dbReference type="PANTHER" id="PTHR11709">
    <property type="entry name" value="MULTI-COPPER OXIDASE"/>
    <property type="match status" value="1"/>
</dbReference>
<evidence type="ECO:0000256" key="13">
    <source>
        <dbReference type="ARBA" id="ARBA00023065"/>
    </source>
</evidence>
<evidence type="ECO:0000256" key="14">
    <source>
        <dbReference type="ARBA" id="ARBA00023136"/>
    </source>
</evidence>
<evidence type="ECO:0000256" key="18">
    <source>
        <dbReference type="SAM" id="SignalP"/>
    </source>
</evidence>
<evidence type="ECO:0000256" key="3">
    <source>
        <dbReference type="ARBA" id="ARBA00022475"/>
    </source>
</evidence>
<dbReference type="Pfam" id="PF00394">
    <property type="entry name" value="Cu-oxidase"/>
    <property type="match status" value="1"/>
</dbReference>
<dbReference type="Proteomes" id="UP000053831">
    <property type="component" value="Unassembled WGS sequence"/>
</dbReference>
<gene>
    <name evidence="22" type="ORF">ESCO_005449</name>
</gene>
<dbReference type="FunFam" id="2.60.40.420:FF:000024">
    <property type="entry name" value="FET5p Multicopper oxidase"/>
    <property type="match status" value="1"/>
</dbReference>
<dbReference type="GO" id="GO:0004322">
    <property type="term" value="F:ferroxidase activity"/>
    <property type="evidence" value="ECO:0007669"/>
    <property type="project" value="EnsemblFungi"/>
</dbReference>
<evidence type="ECO:0000256" key="1">
    <source>
        <dbReference type="ARBA" id="ARBA00010609"/>
    </source>
</evidence>
<feature type="domain" description="Plastocyanin-like" evidence="20">
    <location>
        <begin position="358"/>
        <end position="494"/>
    </location>
</feature>
<dbReference type="AlphaFoldDB" id="A0A0N0RTP1"/>
<keyword evidence="13" id="KW-0406">Ion transport</keyword>
<evidence type="ECO:0000259" key="19">
    <source>
        <dbReference type="Pfam" id="PF00394"/>
    </source>
</evidence>
<dbReference type="EMBL" id="LGSR01000017">
    <property type="protein sequence ID" value="KOS20422.1"/>
    <property type="molecule type" value="Genomic_DNA"/>
</dbReference>
<evidence type="ECO:0000256" key="9">
    <source>
        <dbReference type="ARBA" id="ARBA00022989"/>
    </source>
</evidence>
<dbReference type="InterPro" id="IPR044130">
    <property type="entry name" value="CuRO_2_Fet3-like"/>
</dbReference>
<dbReference type="FunFam" id="2.60.40.420:FF:000022">
    <property type="entry name" value="FET5p Multicopper oxidase"/>
    <property type="match status" value="1"/>
</dbReference>
<evidence type="ECO:0000259" key="20">
    <source>
        <dbReference type="Pfam" id="PF07731"/>
    </source>
</evidence>
<keyword evidence="14 17" id="KW-0472">Membrane</keyword>
<protein>
    <submittedName>
        <fullName evidence="22">Iron transport multicopper oxidase FET3</fullName>
    </submittedName>
</protein>
<reference evidence="22 23" key="1">
    <citation type="submission" date="2015-07" db="EMBL/GenBank/DDBJ databases">
        <title>The genome of the fungus Escovopsis weberi, a specialized disease agent of ant agriculture.</title>
        <authorList>
            <person name="de Man T.J."/>
            <person name="Stajich J.E."/>
            <person name="Kubicek C.P."/>
            <person name="Chenthamara K."/>
            <person name="Atanasova L."/>
            <person name="Druzhinina I.S."/>
            <person name="Birnbaum S."/>
            <person name="Barribeau S.M."/>
            <person name="Teiling C."/>
            <person name="Suen G."/>
            <person name="Currie C."/>
            <person name="Gerardo N.M."/>
        </authorList>
    </citation>
    <scope>NUCLEOTIDE SEQUENCE [LARGE SCALE GENOMIC DNA]</scope>
</reference>
<evidence type="ECO:0000313" key="23">
    <source>
        <dbReference type="Proteomes" id="UP000053831"/>
    </source>
</evidence>
<dbReference type="InterPro" id="IPR045087">
    <property type="entry name" value="Cu-oxidase_fam"/>
</dbReference>
<evidence type="ECO:0000256" key="16">
    <source>
        <dbReference type="ARBA" id="ARBA00037814"/>
    </source>
</evidence>
<evidence type="ECO:0000256" key="15">
    <source>
        <dbReference type="ARBA" id="ARBA00023180"/>
    </source>
</evidence>
<comment type="subcellular location">
    <subcellularLocation>
        <location evidence="16">Cell membrane</location>
        <topology evidence="16">Single-pass type I membrane protein</topology>
        <orientation evidence="16">Extracellular side</orientation>
    </subcellularLocation>
</comment>
<evidence type="ECO:0000256" key="11">
    <source>
        <dbReference type="ARBA" id="ARBA00023004"/>
    </source>
</evidence>
<keyword evidence="9 17" id="KW-1133">Transmembrane helix</keyword>
<dbReference type="CDD" id="cd13851">
    <property type="entry name" value="CuRO_1_Fet3p"/>
    <property type="match status" value="1"/>
</dbReference>
<name>A0A0N0RTP1_ESCWE</name>
<keyword evidence="2" id="KW-0813">Transport</keyword>
<evidence type="ECO:0000256" key="10">
    <source>
        <dbReference type="ARBA" id="ARBA00023002"/>
    </source>
</evidence>
<dbReference type="Gene3D" id="2.60.40.420">
    <property type="entry name" value="Cupredoxins - blue copper proteins"/>
    <property type="match status" value="3"/>
</dbReference>
<accession>A0A0N0RTP1</accession>
<keyword evidence="15" id="KW-0325">Glycoprotein</keyword>
<dbReference type="STRING" id="150374.A0A0N0RTP1"/>
<dbReference type="OrthoDB" id="2121828at2759"/>
<evidence type="ECO:0000256" key="7">
    <source>
        <dbReference type="ARBA" id="ARBA00022729"/>
    </source>
</evidence>
<dbReference type="FunFam" id="2.60.40.420:FF:000025">
    <property type="entry name" value="FET5p Multicopper oxidase"/>
    <property type="match status" value="1"/>
</dbReference>
<comment type="caution">
    <text evidence="22">The sequence shown here is derived from an EMBL/GenBank/DDBJ whole genome shotgun (WGS) entry which is preliminary data.</text>
</comment>
<organism evidence="22 23">
    <name type="scientific">Escovopsis weberi</name>
    <dbReference type="NCBI Taxonomy" id="150374"/>
    <lineage>
        <taxon>Eukaryota</taxon>
        <taxon>Fungi</taxon>
        <taxon>Dikarya</taxon>
        <taxon>Ascomycota</taxon>
        <taxon>Pezizomycotina</taxon>
        <taxon>Sordariomycetes</taxon>
        <taxon>Hypocreomycetidae</taxon>
        <taxon>Hypocreales</taxon>
        <taxon>Hypocreaceae</taxon>
        <taxon>Escovopsis</taxon>
    </lineage>
</organism>
<dbReference type="Pfam" id="PF07731">
    <property type="entry name" value="Cu-oxidase_2"/>
    <property type="match status" value="1"/>
</dbReference>
<evidence type="ECO:0000256" key="6">
    <source>
        <dbReference type="ARBA" id="ARBA00022723"/>
    </source>
</evidence>
<evidence type="ECO:0000256" key="2">
    <source>
        <dbReference type="ARBA" id="ARBA00022448"/>
    </source>
</evidence>
<feature type="chain" id="PRO_5005857814" evidence="18">
    <location>
        <begin position="18"/>
        <end position="593"/>
    </location>
</feature>
<dbReference type="GO" id="GO:0033215">
    <property type="term" value="P:reductive iron assimilation"/>
    <property type="evidence" value="ECO:0007669"/>
    <property type="project" value="EnsemblFungi"/>
</dbReference>
<evidence type="ECO:0000256" key="12">
    <source>
        <dbReference type="ARBA" id="ARBA00023008"/>
    </source>
</evidence>
<dbReference type="PROSITE" id="PS00080">
    <property type="entry name" value="MULTICOPPER_OXIDASE2"/>
    <property type="match status" value="1"/>
</dbReference>
<feature type="signal peptide" evidence="18">
    <location>
        <begin position="1"/>
        <end position="17"/>
    </location>
</feature>
<keyword evidence="11" id="KW-0408">Iron</keyword>
<dbReference type="GO" id="GO:0005507">
    <property type="term" value="F:copper ion binding"/>
    <property type="evidence" value="ECO:0007669"/>
    <property type="project" value="InterPro"/>
</dbReference>
<sequence>MRSLGVAALLAASTAWAATVTYDFNITWVLANPDGAFTRPVIGINNQWPIPVIDVNVGDRVVVNVNNQLGNQTTSLHFHGLYMTNSTQMDGPVGVTQCPIPPGSSFTYDFTVRQPGTYWYHSHNDAQYPDGLRGPLIVHDPEFPFKDQVDHELVVSFSDWYHDQMRTLMPQFFNKANPTGAEPVPKNALINETQNLEIPVEPGKTYFLRMLNIGAFAGQYVWIEGHTMRVIEVDGIYTEPAETNMIYMGAAQRVSVLLTTKNDTNANFPIVASMDTTLFDTLPDDLNYNVTGWLTYDSEKPKPAAQLIDELNPIDDMKLVPLDKMPILPSPDHVVELDVIMDNLRDGKNYAFFDNITYVSPKVPSLYSVLSTGDMAENPAVYGEFSHPFVLKKDEIVQIQVNNLDSGRHPFHLHGHAFQSIYRSDEDGGTVEDENVDPSDYNQIPMRRDTLVVYPNGNIIMRFKASNPGVWLFHCHIEWHMATGLVATFIEDPTSIQERIKIPDDHLAACAAGNMSTQGNAAGNMVDLLDLRGENRPPKPFPPGFTPRGIVALVFSCIAGILGTCVVAWYGLSAPLDAIPASVSRIVQDARVN</sequence>
<dbReference type="GO" id="GO:0010106">
    <property type="term" value="P:cellular response to iron ion starvation"/>
    <property type="evidence" value="ECO:0007669"/>
    <property type="project" value="TreeGrafter"/>
</dbReference>
<dbReference type="InterPro" id="IPR008972">
    <property type="entry name" value="Cupredoxin"/>
</dbReference>
<keyword evidence="5 17" id="KW-0812">Transmembrane</keyword>
<dbReference type="InterPro" id="IPR033138">
    <property type="entry name" value="Cu_oxidase_CS"/>
</dbReference>
<dbReference type="GO" id="GO:0033573">
    <property type="term" value="C:high-affinity iron permease complex"/>
    <property type="evidence" value="ECO:0007669"/>
    <property type="project" value="EnsemblFungi"/>
</dbReference>
<keyword evidence="4" id="KW-0410">Iron transport</keyword>
<evidence type="ECO:0000256" key="4">
    <source>
        <dbReference type="ARBA" id="ARBA00022496"/>
    </source>
</evidence>
<evidence type="ECO:0000256" key="17">
    <source>
        <dbReference type="SAM" id="Phobius"/>
    </source>
</evidence>
<dbReference type="PROSITE" id="PS00079">
    <property type="entry name" value="MULTICOPPER_OXIDASE1"/>
    <property type="match status" value="2"/>
</dbReference>
<feature type="domain" description="Plastocyanin-like" evidence="19">
    <location>
        <begin position="153"/>
        <end position="297"/>
    </location>
</feature>
<evidence type="ECO:0000313" key="22">
    <source>
        <dbReference type="EMBL" id="KOS20422.1"/>
    </source>
</evidence>
<dbReference type="CDD" id="cd13899">
    <property type="entry name" value="CuRO_3_Fet3p"/>
    <property type="match status" value="1"/>
</dbReference>
<comment type="similarity">
    <text evidence="1">Belongs to the multicopper oxidase family.</text>
</comment>
<keyword evidence="10" id="KW-0560">Oxidoreductase</keyword>
<dbReference type="Pfam" id="PF07732">
    <property type="entry name" value="Cu-oxidase_3"/>
    <property type="match status" value="1"/>
</dbReference>
<keyword evidence="8" id="KW-0677">Repeat</keyword>
<keyword evidence="3" id="KW-1003">Cell membrane</keyword>
<evidence type="ECO:0000256" key="5">
    <source>
        <dbReference type="ARBA" id="ARBA00022692"/>
    </source>
</evidence>
<dbReference type="InterPro" id="IPR002355">
    <property type="entry name" value="Cu_oxidase_Cu_BS"/>
</dbReference>
<dbReference type="PANTHER" id="PTHR11709:SF361">
    <property type="entry name" value="IRON TRANSPORT MULTICOPPER OXIDASE FET3"/>
    <property type="match status" value="1"/>
</dbReference>
<dbReference type="InterPro" id="IPR011706">
    <property type="entry name" value="Cu-oxidase_C"/>
</dbReference>
<dbReference type="InterPro" id="IPR011707">
    <property type="entry name" value="Cu-oxidase-like_N"/>
</dbReference>
<dbReference type="SUPFAM" id="SSF49503">
    <property type="entry name" value="Cupredoxins"/>
    <property type="match status" value="3"/>
</dbReference>
<dbReference type="CDD" id="cd13877">
    <property type="entry name" value="CuRO_2_Fet3p_like"/>
    <property type="match status" value="1"/>
</dbReference>
<keyword evidence="23" id="KW-1185">Reference proteome</keyword>
<evidence type="ECO:0000256" key="8">
    <source>
        <dbReference type="ARBA" id="ARBA00022737"/>
    </source>
</evidence>
<evidence type="ECO:0000259" key="21">
    <source>
        <dbReference type="Pfam" id="PF07732"/>
    </source>
</evidence>
<keyword evidence="12" id="KW-0186">Copper</keyword>
<feature type="domain" description="Plastocyanin-like" evidence="21">
    <location>
        <begin position="26"/>
        <end position="141"/>
    </location>
</feature>
<keyword evidence="6" id="KW-0479">Metal-binding</keyword>
<proteinExistence type="inferred from homology"/>